<proteinExistence type="predicted"/>
<feature type="compositionally biased region" description="Polar residues" evidence="1">
    <location>
        <begin position="169"/>
        <end position="186"/>
    </location>
</feature>
<protein>
    <submittedName>
        <fullName evidence="2">Uncharacterized protein</fullName>
    </submittedName>
</protein>
<feature type="region of interest" description="Disordered" evidence="1">
    <location>
        <begin position="161"/>
        <end position="186"/>
    </location>
</feature>
<name>A0AA97NZV4_PYRO3</name>
<dbReference type="EMBL" id="JH793880">
    <property type="protein sequence ID" value="ELQ39470.1"/>
    <property type="molecule type" value="Genomic_DNA"/>
</dbReference>
<evidence type="ECO:0000313" key="2">
    <source>
        <dbReference type="EMBL" id="ELQ39470.1"/>
    </source>
</evidence>
<dbReference type="Proteomes" id="UP000011086">
    <property type="component" value="Unassembled WGS sequence"/>
</dbReference>
<evidence type="ECO:0000256" key="1">
    <source>
        <dbReference type="SAM" id="MobiDB-lite"/>
    </source>
</evidence>
<sequence length="186" mass="21203">MQNIQAVCWRAETKHPKKEFACGRPAAQVAAVESRKSGTRQAKEERRWARQRSNKREEDKVCSRAKDKVGGFRQFLVDGRPRGEEGFLGRMQNIGDMQAEVLEPPEILTYQTRKQPSSCLQPRCAACSNSNIFRAQLAFNQGDIRPSVRPSGLFPCALERREREENHPPNGTCNYPSGYYSNRDSR</sequence>
<organism evidence="2">
    <name type="scientific">Pyricularia oryzae (strain Y34)</name>
    <name type="common">Rice blast fungus</name>
    <name type="synonym">Magnaporthe oryzae</name>
    <dbReference type="NCBI Taxonomy" id="1143189"/>
    <lineage>
        <taxon>Eukaryota</taxon>
        <taxon>Fungi</taxon>
        <taxon>Dikarya</taxon>
        <taxon>Ascomycota</taxon>
        <taxon>Pezizomycotina</taxon>
        <taxon>Sordariomycetes</taxon>
        <taxon>Sordariomycetidae</taxon>
        <taxon>Magnaporthales</taxon>
        <taxon>Pyriculariaceae</taxon>
        <taxon>Pyricularia</taxon>
    </lineage>
</organism>
<feature type="region of interest" description="Disordered" evidence="1">
    <location>
        <begin position="32"/>
        <end position="62"/>
    </location>
</feature>
<feature type="compositionally biased region" description="Basic and acidic residues" evidence="1">
    <location>
        <begin position="33"/>
        <end position="62"/>
    </location>
</feature>
<dbReference type="AlphaFoldDB" id="A0AA97NZV4"/>
<reference evidence="2" key="1">
    <citation type="journal article" date="2012" name="PLoS Genet.">
        <title>Comparative analysis of the genomes of two field isolates of the rice blast fungus Magnaporthe oryzae.</title>
        <authorList>
            <person name="Xue M."/>
            <person name="Yang J."/>
            <person name="Li Z."/>
            <person name="Hu S."/>
            <person name="Yao N."/>
            <person name="Dean R.A."/>
            <person name="Zhao W."/>
            <person name="Shen M."/>
            <person name="Zhang H."/>
            <person name="Li C."/>
            <person name="Liu L."/>
            <person name="Cao L."/>
            <person name="Xu X."/>
            <person name="Xing Y."/>
            <person name="Hsiang T."/>
            <person name="Zhang Z."/>
            <person name="Xu J.R."/>
            <person name="Peng Y.L."/>
        </authorList>
    </citation>
    <scope>NUCLEOTIDE SEQUENCE</scope>
    <source>
        <strain evidence="2">Y34</strain>
    </source>
</reference>
<gene>
    <name evidence="2" type="ORF">OOU_Y34scaffold00496g6</name>
</gene>
<accession>A0AA97NZV4</accession>